<evidence type="ECO:0000256" key="2">
    <source>
        <dbReference type="ARBA" id="ARBA00023002"/>
    </source>
</evidence>
<keyword evidence="2 5" id="KW-0560">Oxidoreductase</keyword>
<dbReference type="Proteomes" id="UP000246085">
    <property type="component" value="Chromosome BRAD3257"/>
</dbReference>
<keyword evidence="5" id="KW-0503">Monooxygenase</keyword>
<gene>
    <name evidence="5" type="ORF">BRAD3257_1893</name>
</gene>
<dbReference type="EMBL" id="LS398110">
    <property type="protein sequence ID" value="SPP93003.1"/>
    <property type="molecule type" value="Genomic_DNA"/>
</dbReference>
<dbReference type="EC" id="1.13.12.4" evidence="5"/>
<feature type="compositionally biased region" description="Basic and acidic residues" evidence="3">
    <location>
        <begin position="37"/>
        <end position="70"/>
    </location>
</feature>
<accession>A0A2U3PV26</accession>
<organism evidence="5 6">
    <name type="scientific">Bradyrhizobium vignae</name>
    <dbReference type="NCBI Taxonomy" id="1549949"/>
    <lineage>
        <taxon>Bacteria</taxon>
        <taxon>Pseudomonadati</taxon>
        <taxon>Pseudomonadota</taxon>
        <taxon>Alphaproteobacteria</taxon>
        <taxon>Hyphomicrobiales</taxon>
        <taxon>Nitrobacteraceae</taxon>
        <taxon>Bradyrhizobium</taxon>
    </lineage>
</organism>
<reference evidence="5 6" key="1">
    <citation type="submission" date="2018-03" db="EMBL/GenBank/DDBJ databases">
        <authorList>
            <person name="Gully D."/>
        </authorList>
    </citation>
    <scope>NUCLEOTIDE SEQUENCE [LARGE SCALE GENOMIC DNA]</scope>
    <source>
        <strain evidence="5">ORS3257</strain>
    </source>
</reference>
<dbReference type="InterPro" id="IPR000262">
    <property type="entry name" value="FMN-dep_DH"/>
</dbReference>
<dbReference type="PANTHER" id="PTHR10578:SF143">
    <property type="entry name" value="FMN-DEPENDENT ALPHA-HYDROXY ACID DEHYDROGENASE PB1A11.03"/>
    <property type="match status" value="1"/>
</dbReference>
<dbReference type="InterPro" id="IPR037350">
    <property type="entry name" value="LMO_FMN"/>
</dbReference>
<dbReference type="GO" id="GO:0050040">
    <property type="term" value="F:lactate 2-monooxygenase activity"/>
    <property type="evidence" value="ECO:0007669"/>
    <property type="project" value="UniProtKB-EC"/>
</dbReference>
<dbReference type="AlphaFoldDB" id="A0A2U3PV26"/>
<feature type="domain" description="FMN hydroxy acid dehydrogenase" evidence="4">
    <location>
        <begin position="128"/>
        <end position="497"/>
    </location>
</feature>
<dbReference type="PANTHER" id="PTHR10578">
    <property type="entry name" value="S -2-HYDROXY-ACID OXIDASE-RELATED"/>
    <property type="match status" value="1"/>
</dbReference>
<evidence type="ECO:0000256" key="3">
    <source>
        <dbReference type="SAM" id="MobiDB-lite"/>
    </source>
</evidence>
<sequence length="497" mass="54136">MRTTRIVARDLKSPCQQRVFRIFDGWQKVASRRSSMRRKEASYARARESPQGTRHYDGSDRRSGRDDADIRYPSPSQGRQFRRGTLSAYVRPERIGGCVLQNDTAREVGVVDFGDYQFEIYRSGLHGALPKLPVDFRELESRAHAAMPPWIVSYVAGGCGNEHTQNVNVSAFERWGLIPRMLVGAVKRDMSVNLFGMRLPTPLFLCPIGVIGLCAQDGRGDIATATAARKLGVPMIASTLSNAPLEQVASEFGETPGFFQLYTPTDRALAESLVHRAEAAGFKGIVVTLDTWVTGWRPRDLNQANFPQLRGHALVNYFSDPVFRASLAKPPEGDVAAAIMKWGTIFGNPLTWDDLPWLRSLTKLPLIVKGICHPDDARRAVDAGVDGIYCSNHGGRQANGGIAAVDLLPDVVKASGNTPVLFDSGIRSGTDVVKALALGATAVGIGRPYAYGLALDGVEGIVHVLRCILAEADLLMAVDGYPRIADLRPSALRRSAD</sequence>
<dbReference type="GO" id="GO:0010181">
    <property type="term" value="F:FMN binding"/>
    <property type="evidence" value="ECO:0007669"/>
    <property type="project" value="InterPro"/>
</dbReference>
<dbReference type="KEGG" id="bvz:BRAD3257_1893"/>
<dbReference type="Gene3D" id="3.20.20.70">
    <property type="entry name" value="Aldolase class I"/>
    <property type="match status" value="1"/>
</dbReference>
<evidence type="ECO:0000313" key="6">
    <source>
        <dbReference type="Proteomes" id="UP000246085"/>
    </source>
</evidence>
<proteinExistence type="predicted"/>
<dbReference type="PROSITE" id="PS51349">
    <property type="entry name" value="FMN_HYDROXY_ACID_DH_2"/>
    <property type="match status" value="1"/>
</dbReference>
<dbReference type="Pfam" id="PF01070">
    <property type="entry name" value="FMN_dh"/>
    <property type="match status" value="1"/>
</dbReference>
<dbReference type="InterPro" id="IPR013785">
    <property type="entry name" value="Aldolase_TIM"/>
</dbReference>
<protein>
    <submittedName>
        <fullName evidence="5">Lactate 2-monooxygenase (Modular protein)</fullName>
        <ecNumber evidence="5">1.13.12.4</ecNumber>
    </submittedName>
</protein>
<dbReference type="InterPro" id="IPR008259">
    <property type="entry name" value="FMN_hydac_DH_AS"/>
</dbReference>
<comment type="cofactor">
    <cofactor evidence="1">
        <name>FMN</name>
        <dbReference type="ChEBI" id="CHEBI:58210"/>
    </cofactor>
</comment>
<evidence type="ECO:0000259" key="4">
    <source>
        <dbReference type="PROSITE" id="PS51349"/>
    </source>
</evidence>
<dbReference type="SUPFAM" id="SSF51395">
    <property type="entry name" value="FMN-linked oxidoreductases"/>
    <property type="match status" value="1"/>
</dbReference>
<dbReference type="PROSITE" id="PS00557">
    <property type="entry name" value="FMN_HYDROXY_ACID_DH_1"/>
    <property type="match status" value="1"/>
</dbReference>
<feature type="region of interest" description="Disordered" evidence="3">
    <location>
        <begin position="37"/>
        <end position="83"/>
    </location>
</feature>
<evidence type="ECO:0000256" key="1">
    <source>
        <dbReference type="ARBA" id="ARBA00001917"/>
    </source>
</evidence>
<dbReference type="InterPro" id="IPR037396">
    <property type="entry name" value="FMN_HAD"/>
</dbReference>
<dbReference type="CDD" id="cd03332">
    <property type="entry name" value="LMO_FMN"/>
    <property type="match status" value="1"/>
</dbReference>
<name>A0A2U3PV26_9BRAD</name>
<evidence type="ECO:0000313" key="5">
    <source>
        <dbReference type="EMBL" id="SPP93003.1"/>
    </source>
</evidence>